<keyword evidence="2 5" id="KW-0812">Transmembrane</keyword>
<dbReference type="PANTHER" id="PTHR43310">
    <property type="entry name" value="SULFATE TRANSPORTER YBAR-RELATED"/>
    <property type="match status" value="1"/>
</dbReference>
<feature type="transmembrane region" description="Helical" evidence="5">
    <location>
        <begin position="71"/>
        <end position="91"/>
    </location>
</feature>
<feature type="transmembrane region" description="Helical" evidence="5">
    <location>
        <begin position="335"/>
        <end position="357"/>
    </location>
</feature>
<accession>A0A2S6F969</accession>
<sequence length="725" mass="81715">MRDRMTRSQLILAILAGLVISIDNMISIVAFSSLIYQGALEIYIPLVINILAISVIIISANYLFLSSPPYAIAQLQDEAAILYSAMALVIIKSMPSGSTNEALFITILFLLGVTTCFTGLSFYFVGKFKFGNIIRYLPYPVICGFMAATGWLVLSGTFALLTGKALHQNWLIFFHKEDILLWAPGFIAGIVVYVFKEKLGYRYALQLMFIFLVILFYTLFYVFNLEYLVDPTEGYVLGPFNQSHIDSLLKPEIWQMIHYPFSMTLLNYAGLVILVSFIALLLNASSYELIVNKQLDLNKELRTAGVGNVLSGLVGGMIGYLSLSASTVAKEYGGARIIGVMAFVPMLLILCFGAVVVECFPKMAIGCYLFYIAFCFLSEWLINTWRLLNLSEYLIVLLILVIAIIFNMITAVAIGTVISIFIFAFRYSKINPVKYLFSGSDYNSSFERNPISQSILSTKGDEIQFLKLQGFLFFGSIYRLLQLIKGIHKARYIILDFELVYNIDSSRIILMKNLKLHAEKNNISFAICSLKPIVYHELMKTNLLQSETNWLKVFTDQESALEWCEDEVIVKYTDNINIEEVTLEKQLLYLGFSSELVAWISEKASIKSYSPNDEICHEGEESTSVYFIHRGRVSAFVGDKRVLVVGSGNVLGEIAMYTHKKRTATLITHEKTVVYEIDLKSIQDLSTNNPLLLVQFHVCMAKILASRLSVLNKRIKVFDSTAILQ</sequence>
<feature type="transmembrane region" description="Helical" evidence="5">
    <location>
        <begin position="203"/>
        <end position="223"/>
    </location>
</feature>
<dbReference type="InterPro" id="IPR011547">
    <property type="entry name" value="SLC26A/SulP_dom"/>
</dbReference>
<evidence type="ECO:0000256" key="5">
    <source>
        <dbReference type="SAM" id="Phobius"/>
    </source>
</evidence>
<dbReference type="InterPro" id="IPR018488">
    <property type="entry name" value="cNMP-bd_CS"/>
</dbReference>
<keyword evidence="4 5" id="KW-0472">Membrane</keyword>
<dbReference type="CDD" id="cd00038">
    <property type="entry name" value="CAP_ED"/>
    <property type="match status" value="1"/>
</dbReference>
<evidence type="ECO:0000256" key="1">
    <source>
        <dbReference type="ARBA" id="ARBA00004141"/>
    </source>
</evidence>
<evidence type="ECO:0000313" key="8">
    <source>
        <dbReference type="EMBL" id="PPK33968.1"/>
    </source>
</evidence>
<feature type="transmembrane region" description="Helical" evidence="5">
    <location>
        <begin position="179"/>
        <end position="196"/>
    </location>
</feature>
<comment type="caution">
    <text evidence="8">The sequence shown here is derived from an EMBL/GenBank/DDBJ whole genome shotgun (WGS) entry which is preliminary data.</text>
</comment>
<dbReference type="Pfam" id="PF00027">
    <property type="entry name" value="cNMP_binding"/>
    <property type="match status" value="1"/>
</dbReference>
<feature type="transmembrane region" description="Helical" evidence="5">
    <location>
        <begin position="364"/>
        <end position="382"/>
    </location>
</feature>
<evidence type="ECO:0000256" key="2">
    <source>
        <dbReference type="ARBA" id="ARBA00022692"/>
    </source>
</evidence>
<keyword evidence="3 5" id="KW-1133">Transmembrane helix</keyword>
<feature type="transmembrane region" description="Helical" evidence="5">
    <location>
        <begin position="12"/>
        <end position="36"/>
    </location>
</feature>
<feature type="transmembrane region" description="Helical" evidence="5">
    <location>
        <begin position="103"/>
        <end position="125"/>
    </location>
</feature>
<feature type="domain" description="STAS" evidence="7">
    <location>
        <begin position="453"/>
        <end position="564"/>
    </location>
</feature>
<proteinExistence type="predicted"/>
<feature type="transmembrane region" description="Helical" evidence="5">
    <location>
        <begin position="394"/>
        <end position="425"/>
    </location>
</feature>
<dbReference type="InterPro" id="IPR018490">
    <property type="entry name" value="cNMP-bd_dom_sf"/>
</dbReference>
<dbReference type="SUPFAM" id="SSF52091">
    <property type="entry name" value="SpoIIaa-like"/>
    <property type="match status" value="1"/>
</dbReference>
<evidence type="ECO:0000259" key="6">
    <source>
        <dbReference type="PROSITE" id="PS50042"/>
    </source>
</evidence>
<dbReference type="GO" id="GO:0016020">
    <property type="term" value="C:membrane"/>
    <property type="evidence" value="ECO:0007669"/>
    <property type="project" value="UniProtKB-SubCell"/>
</dbReference>
<dbReference type="EMBL" id="PQWY01000001">
    <property type="protein sequence ID" value="PPK33968.1"/>
    <property type="molecule type" value="Genomic_DNA"/>
</dbReference>
<evidence type="ECO:0000313" key="9">
    <source>
        <dbReference type="Proteomes" id="UP000239239"/>
    </source>
</evidence>
<dbReference type="SUPFAM" id="SSF51206">
    <property type="entry name" value="cAMP-binding domain-like"/>
    <property type="match status" value="1"/>
</dbReference>
<dbReference type="InterPro" id="IPR014710">
    <property type="entry name" value="RmlC-like_jellyroll"/>
</dbReference>
<feature type="transmembrane region" description="Helical" evidence="5">
    <location>
        <begin position="305"/>
        <end position="323"/>
    </location>
</feature>
<reference evidence="8 9" key="1">
    <citation type="submission" date="2018-02" db="EMBL/GenBank/DDBJ databases">
        <title>Draft genome sequences of four Legionella pneumophila clinical strains isolated in Ontario.</title>
        <authorList>
            <person name="Fortuna A."/>
            <person name="Ramnarine R."/>
            <person name="Li A."/>
            <person name="Frantz C."/>
            <person name="Mallo G."/>
        </authorList>
    </citation>
    <scope>NUCLEOTIDE SEQUENCE [LARGE SCALE GENOMIC DNA]</scope>
    <source>
        <strain evidence="8 9">LG61</strain>
    </source>
</reference>
<dbReference type="Proteomes" id="UP000239239">
    <property type="component" value="Unassembled WGS sequence"/>
</dbReference>
<dbReference type="AlphaFoldDB" id="A0A2S6F969"/>
<dbReference type="InterPro" id="IPR002645">
    <property type="entry name" value="STAS_dom"/>
</dbReference>
<organism evidence="8 9">
    <name type="scientific">Legionella pneumophila</name>
    <dbReference type="NCBI Taxonomy" id="446"/>
    <lineage>
        <taxon>Bacteria</taxon>
        <taxon>Pseudomonadati</taxon>
        <taxon>Pseudomonadota</taxon>
        <taxon>Gammaproteobacteria</taxon>
        <taxon>Legionellales</taxon>
        <taxon>Legionellaceae</taxon>
        <taxon>Legionella</taxon>
    </lineage>
</organism>
<name>A0A2S6F969_LEGPN</name>
<dbReference type="InterPro" id="IPR000595">
    <property type="entry name" value="cNMP-bd_dom"/>
</dbReference>
<protein>
    <submittedName>
        <fullName evidence="8">STAS domain-containing protein</fullName>
    </submittedName>
</protein>
<evidence type="ECO:0000256" key="4">
    <source>
        <dbReference type="ARBA" id="ARBA00023136"/>
    </source>
</evidence>
<comment type="subcellular location">
    <subcellularLocation>
        <location evidence="1">Membrane</location>
        <topology evidence="1">Multi-pass membrane protein</topology>
    </subcellularLocation>
</comment>
<dbReference type="Gene3D" id="3.30.750.24">
    <property type="entry name" value="STAS domain"/>
    <property type="match status" value="1"/>
</dbReference>
<evidence type="ECO:0000256" key="3">
    <source>
        <dbReference type="ARBA" id="ARBA00022989"/>
    </source>
</evidence>
<dbReference type="Pfam" id="PF01740">
    <property type="entry name" value="STAS"/>
    <property type="match status" value="1"/>
</dbReference>
<dbReference type="Gene3D" id="2.60.120.10">
    <property type="entry name" value="Jelly Rolls"/>
    <property type="match status" value="1"/>
</dbReference>
<dbReference type="PROSITE" id="PS00889">
    <property type="entry name" value="CNMP_BINDING_2"/>
    <property type="match status" value="1"/>
</dbReference>
<dbReference type="InterPro" id="IPR036513">
    <property type="entry name" value="STAS_dom_sf"/>
</dbReference>
<dbReference type="PROSITE" id="PS50042">
    <property type="entry name" value="CNMP_BINDING_3"/>
    <property type="match status" value="1"/>
</dbReference>
<dbReference type="CDD" id="cd07042">
    <property type="entry name" value="STAS_SulP_like_sulfate_transporter"/>
    <property type="match status" value="1"/>
</dbReference>
<dbReference type="InterPro" id="IPR052706">
    <property type="entry name" value="Membrane-Transporter-like"/>
</dbReference>
<evidence type="ECO:0000259" key="7">
    <source>
        <dbReference type="PROSITE" id="PS50801"/>
    </source>
</evidence>
<dbReference type="OrthoDB" id="9771198at2"/>
<feature type="domain" description="Cyclic nucleotide-binding" evidence="6">
    <location>
        <begin position="588"/>
        <end position="685"/>
    </location>
</feature>
<feature type="transmembrane region" description="Helical" evidence="5">
    <location>
        <begin position="137"/>
        <end position="159"/>
    </location>
</feature>
<gene>
    <name evidence="8" type="ORF">C3928_00325</name>
</gene>
<feature type="transmembrane region" description="Helical" evidence="5">
    <location>
        <begin position="265"/>
        <end position="284"/>
    </location>
</feature>
<dbReference type="PROSITE" id="PS50801">
    <property type="entry name" value="STAS"/>
    <property type="match status" value="1"/>
</dbReference>
<dbReference type="PANTHER" id="PTHR43310:SF2">
    <property type="entry name" value="SLC26A_SULP TRANSPORTER DOMAIN-CONTAINING PROTEIN"/>
    <property type="match status" value="1"/>
</dbReference>
<dbReference type="SMART" id="SM00100">
    <property type="entry name" value="cNMP"/>
    <property type="match status" value="1"/>
</dbReference>
<feature type="transmembrane region" description="Helical" evidence="5">
    <location>
        <begin position="42"/>
        <end position="64"/>
    </location>
</feature>
<dbReference type="Pfam" id="PF00916">
    <property type="entry name" value="Sulfate_transp"/>
    <property type="match status" value="1"/>
</dbReference>